<proteinExistence type="predicted"/>
<evidence type="ECO:0000313" key="2">
    <source>
        <dbReference type="Proteomes" id="UP000030764"/>
    </source>
</evidence>
<gene>
    <name evidence="1" type="ORF">M513_05476</name>
</gene>
<keyword evidence="2" id="KW-1185">Reference proteome</keyword>
<evidence type="ECO:0000313" key="1">
    <source>
        <dbReference type="EMBL" id="KFD53560.1"/>
    </source>
</evidence>
<organism evidence="1 2">
    <name type="scientific">Trichuris suis</name>
    <name type="common">pig whipworm</name>
    <dbReference type="NCBI Taxonomy" id="68888"/>
    <lineage>
        <taxon>Eukaryota</taxon>
        <taxon>Metazoa</taxon>
        <taxon>Ecdysozoa</taxon>
        <taxon>Nematoda</taxon>
        <taxon>Enoplea</taxon>
        <taxon>Dorylaimia</taxon>
        <taxon>Trichinellida</taxon>
        <taxon>Trichuridae</taxon>
        <taxon>Trichuris</taxon>
    </lineage>
</organism>
<reference evidence="1 2" key="1">
    <citation type="journal article" date="2014" name="Nat. Genet.">
        <title>Genome and transcriptome of the porcine whipworm Trichuris suis.</title>
        <authorList>
            <person name="Jex A.R."/>
            <person name="Nejsum P."/>
            <person name="Schwarz E.M."/>
            <person name="Hu L."/>
            <person name="Young N.D."/>
            <person name="Hall R.S."/>
            <person name="Korhonen P.K."/>
            <person name="Liao S."/>
            <person name="Thamsborg S."/>
            <person name="Xia J."/>
            <person name="Xu P."/>
            <person name="Wang S."/>
            <person name="Scheerlinck J.P."/>
            <person name="Hofmann A."/>
            <person name="Sternberg P.W."/>
            <person name="Wang J."/>
            <person name="Gasser R.B."/>
        </authorList>
    </citation>
    <scope>NUCLEOTIDE SEQUENCE [LARGE SCALE GENOMIC DNA]</scope>
    <source>
        <strain evidence="1">DCEP-RM93M</strain>
    </source>
</reference>
<name>A0A085M8L4_9BILA</name>
<protein>
    <submittedName>
        <fullName evidence="1">Uncharacterized protein</fullName>
    </submittedName>
</protein>
<feature type="non-terminal residue" evidence="1">
    <location>
        <position position="70"/>
    </location>
</feature>
<accession>A0A085M8L4</accession>
<feature type="non-terminal residue" evidence="1">
    <location>
        <position position="1"/>
    </location>
</feature>
<sequence length="70" mass="7871">GIPALSWSGCRRPEASVVCCCGNAHFEKQCYSDSEIVQMVVCQDKEDSGEEKCLNENEEDTEERISIDRL</sequence>
<dbReference type="EMBL" id="KL363215">
    <property type="protein sequence ID" value="KFD53560.1"/>
    <property type="molecule type" value="Genomic_DNA"/>
</dbReference>
<dbReference type="AlphaFoldDB" id="A0A085M8L4"/>
<dbReference type="Proteomes" id="UP000030764">
    <property type="component" value="Unassembled WGS sequence"/>
</dbReference>